<dbReference type="GO" id="GO:0044780">
    <property type="term" value="P:bacterial-type flagellum assembly"/>
    <property type="evidence" value="ECO:0007669"/>
    <property type="project" value="InterPro"/>
</dbReference>
<reference evidence="4 5" key="1">
    <citation type="submission" date="2020-08" db="EMBL/GenBank/DDBJ databases">
        <title>Functional genomics of gut bacteria from endangered species of beetles.</title>
        <authorList>
            <person name="Carlos-Shanley C."/>
        </authorList>
    </citation>
    <scope>NUCLEOTIDE SEQUENCE [LARGE SCALE GENOMIC DNA]</scope>
    <source>
        <strain evidence="4 5">S00202</strain>
    </source>
</reference>
<dbReference type="RefSeq" id="WP_184681576.1">
    <property type="nucleotide sequence ID" value="NZ_JACHLL010000002.1"/>
</dbReference>
<dbReference type="AlphaFoldDB" id="A0A7X0ER89"/>
<keyword evidence="4" id="KW-0969">Cilium</keyword>
<evidence type="ECO:0000313" key="4">
    <source>
        <dbReference type="EMBL" id="MBB6341087.1"/>
    </source>
</evidence>
<comment type="caution">
    <text evidence="4">The sequence shown here is derived from an EMBL/GenBank/DDBJ whole genome shotgun (WGS) entry which is preliminary data.</text>
</comment>
<keyword evidence="5" id="KW-1185">Reference proteome</keyword>
<dbReference type="EMBL" id="JACHLL010000002">
    <property type="protein sequence ID" value="MBB6341087.1"/>
    <property type="molecule type" value="Genomic_DNA"/>
</dbReference>
<sequence length="155" mass="16996">MSTNTLHQLLLDDIGHAEQLLMLIDAEYQALQARDLQSLEKLLADKLPLLTLLDQHGQQRSRLLIEANFNPNADGLKHYANLLANGDQLLQDSKHLAELIGQCQQANVRNGRLIKANQSSTSSLLSIIRGSHGQGLYDSRGGAARIASKRPISQA</sequence>
<dbReference type="Gene3D" id="1.20.58.300">
    <property type="entry name" value="FlgN-like"/>
    <property type="match status" value="1"/>
</dbReference>
<evidence type="ECO:0000256" key="1">
    <source>
        <dbReference type="ARBA" id="ARBA00002397"/>
    </source>
</evidence>
<dbReference type="Proteomes" id="UP000557193">
    <property type="component" value="Unassembled WGS sequence"/>
</dbReference>
<dbReference type="SUPFAM" id="SSF140566">
    <property type="entry name" value="FlgN-like"/>
    <property type="match status" value="1"/>
</dbReference>
<comment type="function">
    <text evidence="1">Required for the efficient initiation of filament assembly.</text>
</comment>
<gene>
    <name evidence="4" type="ORF">HNP49_001244</name>
</gene>
<dbReference type="Pfam" id="PF05130">
    <property type="entry name" value="FlgN"/>
    <property type="match status" value="1"/>
</dbReference>
<keyword evidence="4" id="KW-0282">Flagellum</keyword>
<accession>A0A7X0ER89</accession>
<evidence type="ECO:0000256" key="3">
    <source>
        <dbReference type="ARBA" id="ARBA00022795"/>
    </source>
</evidence>
<name>A0A7X0ER89_9PSED</name>
<comment type="similarity">
    <text evidence="2">Belongs to the FlgN family.</text>
</comment>
<protein>
    <submittedName>
        <fullName evidence="4">Flagella synthesis protein FlgN</fullName>
    </submittedName>
</protein>
<organism evidence="4 5">
    <name type="scientific">Pseudomonas fluvialis</name>
    <dbReference type="NCBI Taxonomy" id="1793966"/>
    <lineage>
        <taxon>Bacteria</taxon>
        <taxon>Pseudomonadati</taxon>
        <taxon>Pseudomonadota</taxon>
        <taxon>Gammaproteobacteria</taxon>
        <taxon>Pseudomonadales</taxon>
        <taxon>Pseudomonadaceae</taxon>
        <taxon>Pseudomonas</taxon>
    </lineage>
</organism>
<proteinExistence type="inferred from homology"/>
<evidence type="ECO:0000313" key="5">
    <source>
        <dbReference type="Proteomes" id="UP000557193"/>
    </source>
</evidence>
<dbReference type="InterPro" id="IPR007809">
    <property type="entry name" value="FlgN-like"/>
</dbReference>
<keyword evidence="3" id="KW-1005">Bacterial flagellum biogenesis</keyword>
<dbReference type="InterPro" id="IPR036679">
    <property type="entry name" value="FlgN-like_sf"/>
</dbReference>
<evidence type="ECO:0000256" key="2">
    <source>
        <dbReference type="ARBA" id="ARBA00007703"/>
    </source>
</evidence>
<keyword evidence="4" id="KW-0966">Cell projection</keyword>